<comment type="similarity">
    <text evidence="2">Belongs to the histidine acid phosphatase family.</text>
</comment>
<protein>
    <recommendedName>
        <fullName evidence="3">acid phosphatase</fullName>
        <ecNumber evidence="3">3.1.3.2</ecNumber>
    </recommendedName>
</protein>
<dbReference type="SUPFAM" id="SSF53254">
    <property type="entry name" value="Phosphoglycerate mutase-like"/>
    <property type="match status" value="1"/>
</dbReference>
<comment type="caution">
    <text evidence="8">The sequence shown here is derived from an EMBL/GenBank/DDBJ whole genome shotgun (WGS) entry which is preliminary data.</text>
</comment>
<dbReference type="PANTHER" id="PTHR11567">
    <property type="entry name" value="ACID PHOSPHATASE-RELATED"/>
    <property type="match status" value="1"/>
</dbReference>
<dbReference type="InterPro" id="IPR000560">
    <property type="entry name" value="His_Pase_clade-2"/>
</dbReference>
<keyword evidence="8" id="KW-0067">ATP-binding</keyword>
<keyword evidence="9" id="KW-1185">Reference proteome</keyword>
<evidence type="ECO:0000313" key="9">
    <source>
        <dbReference type="Proteomes" id="UP001054837"/>
    </source>
</evidence>
<dbReference type="Proteomes" id="UP001054837">
    <property type="component" value="Unassembled WGS sequence"/>
</dbReference>
<accession>A0AAV4VRL2</accession>
<dbReference type="EMBL" id="BPLQ01013498">
    <property type="protein sequence ID" value="GIY72545.1"/>
    <property type="molecule type" value="Genomic_DNA"/>
</dbReference>
<keyword evidence="4" id="KW-0732">Signal</keyword>
<evidence type="ECO:0000256" key="4">
    <source>
        <dbReference type="ARBA" id="ARBA00022729"/>
    </source>
</evidence>
<name>A0AAV4VRL2_9ARAC</name>
<evidence type="ECO:0000256" key="3">
    <source>
        <dbReference type="ARBA" id="ARBA00012646"/>
    </source>
</evidence>
<dbReference type="Gene3D" id="3.40.50.1240">
    <property type="entry name" value="Phosphoglycerate mutase-like"/>
    <property type="match status" value="1"/>
</dbReference>
<sequence>AKYNLAVPAWAQNYWNYLQYLHDLSYILKIKTSNLKRLRGGPLVDFTLDKMKKKATENMEKTKVISYTTHGLNIAAYLSALDIWNGLEPESCATVLVELYRTDGSHFVRHLYLNSTTPEREPQQLHLLIIPGCTEFCPLDFVLEFTKDVIPQNWEKECQID</sequence>
<dbReference type="Pfam" id="PF00328">
    <property type="entry name" value="His_Phos_2"/>
    <property type="match status" value="1"/>
</dbReference>
<evidence type="ECO:0000256" key="6">
    <source>
        <dbReference type="ARBA" id="ARBA00023157"/>
    </source>
</evidence>
<dbReference type="AlphaFoldDB" id="A0AAV4VRL2"/>
<evidence type="ECO:0000256" key="7">
    <source>
        <dbReference type="ARBA" id="ARBA00023180"/>
    </source>
</evidence>
<keyword evidence="8" id="KW-0547">Nucleotide-binding</keyword>
<evidence type="ECO:0000256" key="1">
    <source>
        <dbReference type="ARBA" id="ARBA00000032"/>
    </source>
</evidence>
<reference evidence="8 9" key="1">
    <citation type="submission" date="2021-06" db="EMBL/GenBank/DDBJ databases">
        <title>Caerostris darwini draft genome.</title>
        <authorList>
            <person name="Kono N."/>
            <person name="Arakawa K."/>
        </authorList>
    </citation>
    <scope>NUCLEOTIDE SEQUENCE [LARGE SCALE GENOMIC DNA]</scope>
</reference>
<keyword evidence="7" id="KW-0325">Glycoprotein</keyword>
<dbReference type="InterPro" id="IPR029033">
    <property type="entry name" value="His_PPase_superfam"/>
</dbReference>
<keyword evidence="6" id="KW-1015">Disulfide bond</keyword>
<dbReference type="InterPro" id="IPR050645">
    <property type="entry name" value="Histidine_acid_phosphatase"/>
</dbReference>
<dbReference type="GO" id="GO:0003993">
    <property type="term" value="F:acid phosphatase activity"/>
    <property type="evidence" value="ECO:0007669"/>
    <property type="project" value="UniProtKB-EC"/>
</dbReference>
<evidence type="ECO:0000256" key="5">
    <source>
        <dbReference type="ARBA" id="ARBA00022801"/>
    </source>
</evidence>
<dbReference type="EC" id="3.1.3.2" evidence="3"/>
<evidence type="ECO:0000313" key="8">
    <source>
        <dbReference type="EMBL" id="GIY72545.1"/>
    </source>
</evidence>
<organism evidence="8 9">
    <name type="scientific">Caerostris darwini</name>
    <dbReference type="NCBI Taxonomy" id="1538125"/>
    <lineage>
        <taxon>Eukaryota</taxon>
        <taxon>Metazoa</taxon>
        <taxon>Ecdysozoa</taxon>
        <taxon>Arthropoda</taxon>
        <taxon>Chelicerata</taxon>
        <taxon>Arachnida</taxon>
        <taxon>Araneae</taxon>
        <taxon>Araneomorphae</taxon>
        <taxon>Entelegynae</taxon>
        <taxon>Araneoidea</taxon>
        <taxon>Araneidae</taxon>
        <taxon>Caerostris</taxon>
    </lineage>
</organism>
<feature type="non-terminal residue" evidence="8">
    <location>
        <position position="1"/>
    </location>
</feature>
<gene>
    <name evidence="8" type="primary">acp2_2</name>
    <name evidence="8" type="ORF">CDAR_310681</name>
</gene>
<comment type="catalytic activity">
    <reaction evidence="1">
        <text>a phosphate monoester + H2O = an alcohol + phosphate</text>
        <dbReference type="Rhea" id="RHEA:15017"/>
        <dbReference type="ChEBI" id="CHEBI:15377"/>
        <dbReference type="ChEBI" id="CHEBI:30879"/>
        <dbReference type="ChEBI" id="CHEBI:43474"/>
        <dbReference type="ChEBI" id="CHEBI:67140"/>
        <dbReference type="EC" id="3.1.3.2"/>
    </reaction>
</comment>
<evidence type="ECO:0000256" key="2">
    <source>
        <dbReference type="ARBA" id="ARBA00005375"/>
    </source>
</evidence>
<dbReference type="GO" id="GO:0004386">
    <property type="term" value="F:helicase activity"/>
    <property type="evidence" value="ECO:0007669"/>
    <property type="project" value="UniProtKB-KW"/>
</dbReference>
<keyword evidence="5" id="KW-0378">Hydrolase</keyword>
<keyword evidence="8" id="KW-0347">Helicase</keyword>
<proteinExistence type="inferred from homology"/>
<dbReference type="PANTHER" id="PTHR11567:SF211">
    <property type="entry name" value="PROSTATIC ACID PHOSPHATASE"/>
    <property type="match status" value="1"/>
</dbReference>